<organism evidence="2 3">
    <name type="scientific">Enterococcus ureasiticus</name>
    <dbReference type="NCBI Taxonomy" id="903984"/>
    <lineage>
        <taxon>Bacteria</taxon>
        <taxon>Bacillati</taxon>
        <taxon>Bacillota</taxon>
        <taxon>Bacilli</taxon>
        <taxon>Lactobacillales</taxon>
        <taxon>Enterococcaceae</taxon>
        <taxon>Enterococcus</taxon>
    </lineage>
</organism>
<keyword evidence="3" id="KW-1185">Reference proteome</keyword>
<dbReference type="OrthoDB" id="2185986at2"/>
<sequence length="80" mass="9215">MIYIISGFIIFGTHYLLKENQWLIQRKLWSLLLGSIFLVGITVMISTWIGSLIPVMIATLICATMLQIKYTHQVAVQRMM</sequence>
<feature type="transmembrane region" description="Helical" evidence="1">
    <location>
        <begin position="52"/>
        <end position="70"/>
    </location>
</feature>
<protein>
    <submittedName>
        <fullName evidence="2">Uncharacterized protein</fullName>
    </submittedName>
</protein>
<feature type="transmembrane region" description="Helical" evidence="1">
    <location>
        <begin position="28"/>
        <end position="46"/>
    </location>
</feature>
<dbReference type="EMBL" id="MIJZ01000016">
    <property type="protein sequence ID" value="OEG09707.1"/>
    <property type="molecule type" value="Genomic_DNA"/>
</dbReference>
<proteinExistence type="predicted"/>
<dbReference type="AlphaFoldDB" id="A0A1E5GAM2"/>
<evidence type="ECO:0000313" key="3">
    <source>
        <dbReference type="Proteomes" id="UP000094068"/>
    </source>
</evidence>
<keyword evidence="1" id="KW-0472">Membrane</keyword>
<evidence type="ECO:0000313" key="2">
    <source>
        <dbReference type="EMBL" id="OEG09707.1"/>
    </source>
</evidence>
<gene>
    <name evidence="2" type="ORF">BCR21_15315</name>
</gene>
<dbReference type="Proteomes" id="UP000094068">
    <property type="component" value="Unassembled WGS sequence"/>
</dbReference>
<dbReference type="STRING" id="903984.BCR21_15315"/>
<dbReference type="RefSeq" id="WP_069647385.1">
    <property type="nucleotide sequence ID" value="NZ_MIJZ01000016.1"/>
</dbReference>
<evidence type="ECO:0000256" key="1">
    <source>
        <dbReference type="SAM" id="Phobius"/>
    </source>
</evidence>
<name>A0A1E5GAM2_9ENTE</name>
<comment type="caution">
    <text evidence="2">The sequence shown here is derived from an EMBL/GenBank/DDBJ whole genome shotgun (WGS) entry which is preliminary data.</text>
</comment>
<accession>A0A1E5GAM2</accession>
<keyword evidence="1" id="KW-0812">Transmembrane</keyword>
<keyword evidence="1" id="KW-1133">Transmembrane helix</keyword>
<reference evidence="3" key="1">
    <citation type="submission" date="2016-09" db="EMBL/GenBank/DDBJ databases">
        <authorList>
            <person name="Gulvik C.A."/>
        </authorList>
    </citation>
    <scope>NUCLEOTIDE SEQUENCE [LARGE SCALE GENOMIC DNA]</scope>
    <source>
        <strain evidence="3">DSM 23328</strain>
    </source>
</reference>